<proteinExistence type="predicted"/>
<gene>
    <name evidence="2" type="ORF">LCGC14_1345680</name>
</gene>
<reference evidence="2" key="1">
    <citation type="journal article" date="2015" name="Nature">
        <title>Complex archaea that bridge the gap between prokaryotes and eukaryotes.</title>
        <authorList>
            <person name="Spang A."/>
            <person name="Saw J.H."/>
            <person name="Jorgensen S.L."/>
            <person name="Zaremba-Niedzwiedzka K."/>
            <person name="Martijn J."/>
            <person name="Lind A.E."/>
            <person name="van Eijk R."/>
            <person name="Schleper C."/>
            <person name="Guy L."/>
            <person name="Ettema T.J."/>
        </authorList>
    </citation>
    <scope>NUCLEOTIDE SEQUENCE</scope>
</reference>
<protein>
    <submittedName>
        <fullName evidence="2">Uncharacterized protein</fullName>
    </submittedName>
</protein>
<feature type="region of interest" description="Disordered" evidence="1">
    <location>
        <begin position="1"/>
        <end position="58"/>
    </location>
</feature>
<feature type="compositionally biased region" description="Basic residues" evidence="1">
    <location>
        <begin position="16"/>
        <end position="31"/>
    </location>
</feature>
<accession>A0A0F9MTA0</accession>
<dbReference type="AlphaFoldDB" id="A0A0F9MTA0"/>
<evidence type="ECO:0000256" key="1">
    <source>
        <dbReference type="SAM" id="MobiDB-lite"/>
    </source>
</evidence>
<feature type="region of interest" description="Disordered" evidence="1">
    <location>
        <begin position="118"/>
        <end position="177"/>
    </location>
</feature>
<evidence type="ECO:0000313" key="2">
    <source>
        <dbReference type="EMBL" id="KKM79860.1"/>
    </source>
</evidence>
<sequence>MAARCCPQVKAEGRNRRMGGHRAKPAAHHSKGGMTRGEPQADHAALPPAARGRLKNTSRARCERRFRKTLPGPLHYKFSFTVGSADVEASWGEGDPGGAVATSRAPGASAQRLELGQAWNQGGPWPRAGRRMGATGSAKEPQLWGEPADCGRERFVRSTSPTTLRAGGPSKSSNKGS</sequence>
<name>A0A0F9MTA0_9ZZZZ</name>
<organism evidence="2">
    <name type="scientific">marine sediment metagenome</name>
    <dbReference type="NCBI Taxonomy" id="412755"/>
    <lineage>
        <taxon>unclassified sequences</taxon>
        <taxon>metagenomes</taxon>
        <taxon>ecological metagenomes</taxon>
    </lineage>
</organism>
<comment type="caution">
    <text evidence="2">The sequence shown here is derived from an EMBL/GenBank/DDBJ whole genome shotgun (WGS) entry which is preliminary data.</text>
</comment>
<dbReference type="EMBL" id="LAZR01008276">
    <property type="protein sequence ID" value="KKM79860.1"/>
    <property type="molecule type" value="Genomic_DNA"/>
</dbReference>